<name>A0A0F9CQW3_9ZZZZ</name>
<sequence length="50" mass="5180">MRSMPGFLGVMILVVGVAGPARPSQAEGIEAITRPSADVIMAFVRPGRVA</sequence>
<evidence type="ECO:0000313" key="1">
    <source>
        <dbReference type="EMBL" id="KKL28802.1"/>
    </source>
</evidence>
<proteinExistence type="predicted"/>
<gene>
    <name evidence="1" type="ORF">LCGC14_2371480</name>
</gene>
<accession>A0A0F9CQW3</accession>
<dbReference type="AlphaFoldDB" id="A0A0F9CQW3"/>
<comment type="caution">
    <text evidence="1">The sequence shown here is derived from an EMBL/GenBank/DDBJ whole genome shotgun (WGS) entry which is preliminary data.</text>
</comment>
<dbReference type="EMBL" id="LAZR01034965">
    <property type="protein sequence ID" value="KKL28802.1"/>
    <property type="molecule type" value="Genomic_DNA"/>
</dbReference>
<protein>
    <submittedName>
        <fullName evidence="1">Uncharacterized protein</fullName>
    </submittedName>
</protein>
<organism evidence="1">
    <name type="scientific">marine sediment metagenome</name>
    <dbReference type="NCBI Taxonomy" id="412755"/>
    <lineage>
        <taxon>unclassified sequences</taxon>
        <taxon>metagenomes</taxon>
        <taxon>ecological metagenomes</taxon>
    </lineage>
</organism>
<reference evidence="1" key="1">
    <citation type="journal article" date="2015" name="Nature">
        <title>Complex archaea that bridge the gap between prokaryotes and eukaryotes.</title>
        <authorList>
            <person name="Spang A."/>
            <person name="Saw J.H."/>
            <person name="Jorgensen S.L."/>
            <person name="Zaremba-Niedzwiedzka K."/>
            <person name="Martijn J."/>
            <person name="Lind A.E."/>
            <person name="van Eijk R."/>
            <person name="Schleper C."/>
            <person name="Guy L."/>
            <person name="Ettema T.J."/>
        </authorList>
    </citation>
    <scope>NUCLEOTIDE SEQUENCE</scope>
</reference>
<feature type="non-terminal residue" evidence="1">
    <location>
        <position position="50"/>
    </location>
</feature>